<dbReference type="GO" id="GO:0003700">
    <property type="term" value="F:DNA-binding transcription factor activity"/>
    <property type="evidence" value="ECO:0007669"/>
    <property type="project" value="InterPro"/>
</dbReference>
<comment type="caution">
    <text evidence="6">The sequence shown here is derived from an EMBL/GenBank/DDBJ whole genome shotgun (WGS) entry which is preliminary data.</text>
</comment>
<dbReference type="Pfam" id="PF00126">
    <property type="entry name" value="HTH_1"/>
    <property type="match status" value="1"/>
</dbReference>
<dbReference type="EMBL" id="QZCG01000017">
    <property type="protein sequence ID" value="RJE82279.1"/>
    <property type="molecule type" value="Genomic_DNA"/>
</dbReference>
<evidence type="ECO:0000313" key="6">
    <source>
        <dbReference type="EMBL" id="RJE82279.1"/>
    </source>
</evidence>
<dbReference type="GO" id="GO:0006351">
    <property type="term" value="P:DNA-templated transcription"/>
    <property type="evidence" value="ECO:0007669"/>
    <property type="project" value="TreeGrafter"/>
</dbReference>
<evidence type="ECO:0000259" key="5">
    <source>
        <dbReference type="PROSITE" id="PS50931"/>
    </source>
</evidence>
<dbReference type="InterPro" id="IPR058163">
    <property type="entry name" value="LysR-type_TF_proteobact-type"/>
</dbReference>
<evidence type="ECO:0000256" key="2">
    <source>
        <dbReference type="ARBA" id="ARBA00023015"/>
    </source>
</evidence>
<evidence type="ECO:0000313" key="7">
    <source>
        <dbReference type="Proteomes" id="UP000284202"/>
    </source>
</evidence>
<keyword evidence="4" id="KW-0804">Transcription</keyword>
<dbReference type="GO" id="GO:0043565">
    <property type="term" value="F:sequence-specific DNA binding"/>
    <property type="evidence" value="ECO:0007669"/>
    <property type="project" value="TreeGrafter"/>
</dbReference>
<dbReference type="PANTHER" id="PTHR30537:SF3">
    <property type="entry name" value="TRANSCRIPTIONAL REGULATORY PROTEIN"/>
    <property type="match status" value="1"/>
</dbReference>
<dbReference type="SUPFAM" id="SSF46785">
    <property type="entry name" value="Winged helix' DNA-binding domain"/>
    <property type="match status" value="1"/>
</dbReference>
<dbReference type="InterPro" id="IPR005119">
    <property type="entry name" value="LysR_subst-bd"/>
</dbReference>
<evidence type="ECO:0000256" key="3">
    <source>
        <dbReference type="ARBA" id="ARBA00023125"/>
    </source>
</evidence>
<dbReference type="Proteomes" id="UP000284202">
    <property type="component" value="Unassembled WGS sequence"/>
</dbReference>
<reference evidence="7" key="1">
    <citation type="submission" date="2018-09" db="EMBL/GenBank/DDBJ databases">
        <title>Acidovorax cavernicola nov. sp. isolated from Gruta de las Maravillas (Aracena, Spain).</title>
        <authorList>
            <person name="Jurado V."/>
            <person name="Gutierrez-Patricio S."/>
            <person name="Gonzalez-Pimentel J.L."/>
            <person name="Miller A.Z."/>
            <person name="Laiz L."/>
            <person name="Saiz-Jimenez C."/>
        </authorList>
    </citation>
    <scope>NUCLEOTIDE SEQUENCE [LARGE SCALE GENOMIC DNA]</scope>
    <source>
        <strain evidence="7">1011MAR3C25</strain>
    </source>
</reference>
<feature type="domain" description="HTH lysR-type" evidence="5">
    <location>
        <begin position="1"/>
        <end position="61"/>
    </location>
</feature>
<protein>
    <submittedName>
        <fullName evidence="6">LysR family transcriptional regulator</fullName>
    </submittedName>
</protein>
<dbReference type="Gene3D" id="1.10.10.10">
    <property type="entry name" value="Winged helix-like DNA-binding domain superfamily/Winged helix DNA-binding domain"/>
    <property type="match status" value="1"/>
</dbReference>
<sequence>MNIESWDDIRTALAVARTGTVSGAAEMLGVHHATVIRRVDALEAQLGTRLFQRHARGYAMTEAGQLLLRMGGEADERIAQMASRIAGAGDRIEGELVVTSLPDLADEVMPHLMRLLKRHPGLRLRYMTDARMFRLAVGEAHLAIRAGARPTQPDYVVRPLLAMRPVLYAAPAYLDNYGPVGEDLAAHRFAMPLPGADGQRAPFMRWLEERVPAANFVFVSNDGDALAAIVQGGEALGVLPDFRAGGLARVMSLPEWESPLWLVTHVDMHRAPKVQAALEALREEMPKGTGRD</sequence>
<name>A0A418SMX6_9RHOB</name>
<evidence type="ECO:0000256" key="4">
    <source>
        <dbReference type="ARBA" id="ARBA00023163"/>
    </source>
</evidence>
<organism evidence="6 7">
    <name type="scientific">Paracoccus onubensis</name>
    <dbReference type="NCBI Taxonomy" id="1675788"/>
    <lineage>
        <taxon>Bacteria</taxon>
        <taxon>Pseudomonadati</taxon>
        <taxon>Pseudomonadota</taxon>
        <taxon>Alphaproteobacteria</taxon>
        <taxon>Rhodobacterales</taxon>
        <taxon>Paracoccaceae</taxon>
        <taxon>Paracoccus</taxon>
    </lineage>
</organism>
<dbReference type="PROSITE" id="PS50931">
    <property type="entry name" value="HTH_LYSR"/>
    <property type="match status" value="1"/>
</dbReference>
<dbReference type="InterPro" id="IPR000847">
    <property type="entry name" value="LysR_HTH_N"/>
</dbReference>
<dbReference type="SUPFAM" id="SSF53850">
    <property type="entry name" value="Periplasmic binding protein-like II"/>
    <property type="match status" value="1"/>
</dbReference>
<evidence type="ECO:0000256" key="1">
    <source>
        <dbReference type="ARBA" id="ARBA00009437"/>
    </source>
</evidence>
<dbReference type="Pfam" id="PF03466">
    <property type="entry name" value="LysR_substrate"/>
    <property type="match status" value="1"/>
</dbReference>
<keyword evidence="2" id="KW-0805">Transcription regulation</keyword>
<dbReference type="AlphaFoldDB" id="A0A418SMX6"/>
<dbReference type="InterPro" id="IPR036390">
    <property type="entry name" value="WH_DNA-bd_sf"/>
</dbReference>
<dbReference type="OrthoDB" id="9796526at2"/>
<proteinExistence type="inferred from homology"/>
<dbReference type="InterPro" id="IPR036388">
    <property type="entry name" value="WH-like_DNA-bd_sf"/>
</dbReference>
<dbReference type="RefSeq" id="WP_119751723.1">
    <property type="nucleotide sequence ID" value="NZ_QZCG01000017.1"/>
</dbReference>
<comment type="similarity">
    <text evidence="1">Belongs to the LysR transcriptional regulatory family.</text>
</comment>
<keyword evidence="3" id="KW-0238">DNA-binding</keyword>
<accession>A0A418SMX6</accession>
<gene>
    <name evidence="6" type="ORF">D3P04_20430</name>
</gene>
<keyword evidence="7" id="KW-1185">Reference proteome</keyword>
<dbReference type="PANTHER" id="PTHR30537">
    <property type="entry name" value="HTH-TYPE TRANSCRIPTIONAL REGULATOR"/>
    <property type="match status" value="1"/>
</dbReference>
<dbReference type="Gene3D" id="3.40.190.290">
    <property type="match status" value="1"/>
</dbReference>